<feature type="domain" description="MAM" evidence="2">
    <location>
        <begin position="33"/>
        <end position="173"/>
    </location>
</feature>
<feature type="domain" description="MAM" evidence="2">
    <location>
        <begin position="513"/>
        <end position="673"/>
    </location>
</feature>
<keyword evidence="1" id="KW-0732">Signal</keyword>
<dbReference type="RefSeq" id="XP_017555692.1">
    <property type="nucleotide sequence ID" value="XM_017700203.1"/>
</dbReference>
<dbReference type="PANTHER" id="PTHR23282:SF142">
    <property type="entry name" value="MAM DOMAIN-CONTAINING PROTEIN"/>
    <property type="match status" value="1"/>
</dbReference>
<reference evidence="3" key="2">
    <citation type="submission" date="2025-08" db="UniProtKB">
        <authorList>
            <consortium name="Ensembl"/>
        </authorList>
    </citation>
    <scope>IDENTIFICATION</scope>
</reference>
<evidence type="ECO:0000259" key="2">
    <source>
        <dbReference type="PROSITE" id="PS50060"/>
    </source>
</evidence>
<evidence type="ECO:0000313" key="4">
    <source>
        <dbReference type="Proteomes" id="UP001501920"/>
    </source>
</evidence>
<dbReference type="InterPro" id="IPR000998">
    <property type="entry name" value="MAM_dom"/>
</dbReference>
<feature type="domain" description="MAM" evidence="2">
    <location>
        <begin position="345"/>
        <end position="504"/>
    </location>
</feature>
<feature type="chain" id="PRO_5017219878" description="MAM domain-containing protein" evidence="1">
    <location>
        <begin position="31"/>
        <end position="691"/>
    </location>
</feature>
<dbReference type="Ensembl" id="ENSPNAT00000029589.2">
    <property type="protein sequence ID" value="ENSPNAP00000019625.1"/>
    <property type="gene ID" value="ENSPNAG00000026262.2"/>
</dbReference>
<dbReference type="InterPro" id="IPR013320">
    <property type="entry name" value="ConA-like_dom_sf"/>
</dbReference>
<accession>A0A3B4D7Y2</accession>
<dbReference type="InterPro" id="IPR051560">
    <property type="entry name" value="MAM_domain-containing"/>
</dbReference>
<proteinExistence type="predicted"/>
<dbReference type="CDD" id="cd06263">
    <property type="entry name" value="MAM"/>
    <property type="match status" value="3"/>
</dbReference>
<evidence type="ECO:0000256" key="1">
    <source>
        <dbReference type="SAM" id="SignalP"/>
    </source>
</evidence>
<dbReference type="GO" id="GO:0016020">
    <property type="term" value="C:membrane"/>
    <property type="evidence" value="ECO:0007669"/>
    <property type="project" value="InterPro"/>
</dbReference>
<dbReference type="AlphaFoldDB" id="A0A3B4D7Y2"/>
<feature type="signal peptide" evidence="1">
    <location>
        <begin position="1"/>
        <end position="30"/>
    </location>
</feature>
<dbReference type="OrthoDB" id="10020495at2759"/>
<dbReference type="CTD" id="798369"/>
<dbReference type="Gene3D" id="2.60.120.200">
    <property type="match status" value="4"/>
</dbReference>
<sequence>MERSVYWRFTPEKMMNYLLLVLLAAFQVDALPGSCSFEGNTCDYTADPAGLSWTFSFTGHFITVDESPQEEQKKEKAVLVGPEVAQQDWSCLQLVYQLTGSASLQLLRRSEGESFDHMLWSAHSPSESWNIASIDLQNSTEPYKIVIEGRPGSSEGSSVSIFEVAISEKYCIECDFEESHLCGYTNQWNSNVNWYVGRGVPNEATYSDRPGQYMYVDSVHAKTLQDVAKLVTPMTTVPMSGCLSFQYQQDHVEGHLFSVYSRDRAGQYQELWKADLPESNHVDWRAETQVWIPVQVALRAPYPMEVVFEASFNSLKGGRVLLDNISFSPEFCSAETEPTFDPKVANCDFELGICQYTQNSENREMWKRVSVQPNIYRIGDHTTGTGSFLLANSHFTLQSGYVSQLYGPPLPGNQKYCLRFFYSLRGFSKTNQALAVYLYDTASAKQDKIWTQTGQTSDVWIQVELTIQSQKAIQLVFISTCKSFWTCSSVGLDDISVSLGDCELPLGPLRVPSYCDFETGLSGYTQDKQGDEADWVLIKGPTPTSYTGPKGDHTTGAGHYLHIEASLMLPGHRARLASSLLRGSRGPQCLLFFYHMYGSGTGQLSILLRSDLEEKDRLLWVRNGEQGISWFRASVSYQHDHQHQIIFEATRGPSIRSDIAIDDIIFQKGPCKDADQQISHISLFGDQNIIE</sequence>
<dbReference type="PROSITE" id="PS50060">
    <property type="entry name" value="MAM_2"/>
    <property type="match status" value="4"/>
</dbReference>
<evidence type="ECO:0000313" key="3">
    <source>
        <dbReference type="Ensembl" id="ENSPNAP00000019625.1"/>
    </source>
</evidence>
<dbReference type="PROSITE" id="PS00740">
    <property type="entry name" value="MAM_1"/>
    <property type="match status" value="2"/>
</dbReference>
<dbReference type="GeneID" id="108428856"/>
<feature type="domain" description="MAM" evidence="2">
    <location>
        <begin position="172"/>
        <end position="334"/>
    </location>
</feature>
<dbReference type="STRING" id="42514.ENSPNAP00000019625"/>
<protein>
    <recommendedName>
        <fullName evidence="2">MAM domain-containing protein</fullName>
    </recommendedName>
</protein>
<dbReference type="SUPFAM" id="SSF49899">
    <property type="entry name" value="Concanavalin A-like lectins/glucanases"/>
    <property type="match status" value="4"/>
</dbReference>
<organism evidence="3 4">
    <name type="scientific">Pygocentrus nattereri</name>
    <name type="common">Red-bellied piranha</name>
    <dbReference type="NCBI Taxonomy" id="42514"/>
    <lineage>
        <taxon>Eukaryota</taxon>
        <taxon>Metazoa</taxon>
        <taxon>Chordata</taxon>
        <taxon>Craniata</taxon>
        <taxon>Vertebrata</taxon>
        <taxon>Euteleostomi</taxon>
        <taxon>Actinopterygii</taxon>
        <taxon>Neopterygii</taxon>
        <taxon>Teleostei</taxon>
        <taxon>Ostariophysi</taxon>
        <taxon>Characiformes</taxon>
        <taxon>Characoidei</taxon>
        <taxon>Pygocentrus</taxon>
    </lineage>
</organism>
<dbReference type="Pfam" id="PF00629">
    <property type="entry name" value="MAM"/>
    <property type="match status" value="4"/>
</dbReference>
<reference evidence="3 4" key="1">
    <citation type="submission" date="2020-10" db="EMBL/GenBank/DDBJ databases">
        <title>Pygocentrus nattereri (red-bellied piranha) genome, fPygNat1, primary haplotype.</title>
        <authorList>
            <person name="Myers G."/>
            <person name="Meyer A."/>
            <person name="Karagic N."/>
            <person name="Pippel M."/>
            <person name="Winkler S."/>
            <person name="Tracey A."/>
            <person name="Wood J."/>
            <person name="Formenti G."/>
            <person name="Howe K."/>
            <person name="Fedrigo O."/>
            <person name="Jarvis E.D."/>
        </authorList>
    </citation>
    <scope>NUCLEOTIDE SEQUENCE [LARGE SCALE GENOMIC DNA]</scope>
</reference>
<dbReference type="SMART" id="SM00137">
    <property type="entry name" value="MAM"/>
    <property type="match status" value="4"/>
</dbReference>
<dbReference type="GeneTree" id="ENSGT00940000156117"/>
<reference evidence="3" key="3">
    <citation type="submission" date="2025-09" db="UniProtKB">
        <authorList>
            <consortium name="Ensembl"/>
        </authorList>
    </citation>
    <scope>IDENTIFICATION</scope>
</reference>
<dbReference type="Proteomes" id="UP001501920">
    <property type="component" value="Chromosome 18"/>
</dbReference>
<dbReference type="OMA" id="STCKSFW"/>
<dbReference type="PANTHER" id="PTHR23282">
    <property type="entry name" value="APICAL ENDOSOMAL GLYCOPROTEIN PRECURSOR"/>
    <property type="match status" value="1"/>
</dbReference>
<keyword evidence="4" id="KW-1185">Reference proteome</keyword>
<name>A0A3B4D7Y2_PYGNA</name>